<feature type="compositionally biased region" description="Low complexity" evidence="1">
    <location>
        <begin position="94"/>
        <end position="105"/>
    </location>
</feature>
<name>A0ABU7GEA9_9SPHN</name>
<keyword evidence="2" id="KW-0812">Transmembrane</keyword>
<feature type="compositionally biased region" description="Pro residues" evidence="1">
    <location>
        <begin position="65"/>
        <end position="78"/>
    </location>
</feature>
<feature type="region of interest" description="Disordered" evidence="1">
    <location>
        <begin position="27"/>
        <end position="127"/>
    </location>
</feature>
<protein>
    <recommendedName>
        <fullName evidence="6">DUF3426 domain-containing protein</fullName>
    </recommendedName>
</protein>
<sequence length="380" mass="39575">MMTRFALSCSLIALAIASAPLAAQQRPQDYTLPSNPSPTPTPIVEGPADDSGPVPVGPRAIPTATPTPSPTQAPPPLATPSLQSGGVPAANPLRPAASPSQSPNSTPTPRPSGTPRPAVDPLTPPLFELGSPGATIDQPTGFIPEPIVPPAATSEATLESAPASPLPDWWGWAAGLLGALFAGGLGGWLIARRRTPRQPPQIEPPIVPDRPTPQPEEIGAPDIHIALEVEQLMRSLMMLTVNYRITISNRSNRALRDIAISADLITSSRALPMEQQLASATTQLPPGGALDRIGPHQNASVAGRLQLPVSEIEVFAQGQLPICMPLIRLRVEGSDFGPELRTFLVGPGSPNAGGRVHPLPLSGPPGGYDNIRARALETMG</sequence>
<keyword evidence="2" id="KW-0472">Membrane</keyword>
<feature type="signal peptide" evidence="3">
    <location>
        <begin position="1"/>
        <end position="22"/>
    </location>
</feature>
<feature type="chain" id="PRO_5045097864" description="DUF3426 domain-containing protein" evidence="3">
    <location>
        <begin position="23"/>
        <end position="380"/>
    </location>
</feature>
<gene>
    <name evidence="4" type="ORF">VRS74_06365</name>
</gene>
<evidence type="ECO:0000256" key="1">
    <source>
        <dbReference type="SAM" id="MobiDB-lite"/>
    </source>
</evidence>
<dbReference type="EMBL" id="JAZDQV010000005">
    <property type="protein sequence ID" value="MEE1877307.1"/>
    <property type="molecule type" value="Genomic_DNA"/>
</dbReference>
<organism evidence="4 5">
    <name type="scientific">Altererythrobacter litoralis</name>
    <dbReference type="NCBI Taxonomy" id="3113904"/>
    <lineage>
        <taxon>Bacteria</taxon>
        <taxon>Pseudomonadati</taxon>
        <taxon>Pseudomonadota</taxon>
        <taxon>Alphaproteobacteria</taxon>
        <taxon>Sphingomonadales</taxon>
        <taxon>Erythrobacteraceae</taxon>
        <taxon>Altererythrobacter</taxon>
    </lineage>
</organism>
<evidence type="ECO:0008006" key="6">
    <source>
        <dbReference type="Google" id="ProtNLM"/>
    </source>
</evidence>
<keyword evidence="2" id="KW-1133">Transmembrane helix</keyword>
<feature type="transmembrane region" description="Helical" evidence="2">
    <location>
        <begin position="169"/>
        <end position="191"/>
    </location>
</feature>
<comment type="caution">
    <text evidence="4">The sequence shown here is derived from an EMBL/GenBank/DDBJ whole genome shotgun (WGS) entry which is preliminary data.</text>
</comment>
<proteinExistence type="predicted"/>
<keyword evidence="5" id="KW-1185">Reference proteome</keyword>
<keyword evidence="3" id="KW-0732">Signal</keyword>
<evidence type="ECO:0000256" key="2">
    <source>
        <dbReference type="SAM" id="Phobius"/>
    </source>
</evidence>
<dbReference type="Proteomes" id="UP001343492">
    <property type="component" value="Unassembled WGS sequence"/>
</dbReference>
<evidence type="ECO:0000313" key="4">
    <source>
        <dbReference type="EMBL" id="MEE1877307.1"/>
    </source>
</evidence>
<evidence type="ECO:0000256" key="3">
    <source>
        <dbReference type="SAM" id="SignalP"/>
    </source>
</evidence>
<reference evidence="4 5" key="1">
    <citation type="submission" date="2024-01" db="EMBL/GenBank/DDBJ databases">
        <title>The genome sequence of Erythrobacteraceae sp. strain 1XM1-14.</title>
        <authorList>
            <person name="Liu Y."/>
        </authorList>
    </citation>
    <scope>NUCLEOTIDE SEQUENCE [LARGE SCALE GENOMIC DNA]</scope>
    <source>
        <strain evidence="4 5">1XM1-14</strain>
    </source>
</reference>
<evidence type="ECO:0000313" key="5">
    <source>
        <dbReference type="Proteomes" id="UP001343492"/>
    </source>
</evidence>
<accession>A0ABU7GEA9</accession>